<comment type="similarity">
    <text evidence="8">Belongs to the TonB-dependent receptor family.</text>
</comment>
<feature type="chain" id="PRO_5026926269" evidence="9">
    <location>
        <begin position="27"/>
        <end position="1027"/>
    </location>
</feature>
<evidence type="ECO:0000313" key="12">
    <source>
        <dbReference type="Proteomes" id="UP000500938"/>
    </source>
</evidence>
<evidence type="ECO:0000256" key="9">
    <source>
        <dbReference type="SAM" id="SignalP"/>
    </source>
</evidence>
<keyword evidence="6 8" id="KW-0472">Membrane</keyword>
<dbReference type="GO" id="GO:0009279">
    <property type="term" value="C:cell outer membrane"/>
    <property type="evidence" value="ECO:0007669"/>
    <property type="project" value="UniProtKB-SubCell"/>
</dbReference>
<name>A0A6M4IU79_9BACT</name>
<keyword evidence="3 8" id="KW-1134">Transmembrane beta strand</keyword>
<feature type="domain" description="TonB-dependent receptor plug" evidence="10">
    <location>
        <begin position="128"/>
        <end position="235"/>
    </location>
</feature>
<dbReference type="InterPro" id="IPR036942">
    <property type="entry name" value="Beta-barrel_TonB_sf"/>
</dbReference>
<evidence type="ECO:0000256" key="5">
    <source>
        <dbReference type="ARBA" id="ARBA00022729"/>
    </source>
</evidence>
<sequence>MHHVSRRILAAAASLIFLLKPDAAQAQATMTITGRVTSNGQPLGGTQVGITELSAGAVTDQQGRFSFTVDPARASRPVSLLARTIGYRPIRRSITLAAGRSEQNFELEKDVLNLDAVVTTGVSEATSQKKTTFAVAAVDNAQIKEAPASSPLGALSGRVAGASVTAVNGEPGSAPRIRLRGPTSLTGSQDPLIIVDGTISRLSLADINSEDIERIEVIKGAAASSLYGSDAANGVVQIFTKRGAALASGQTSVTVRNEIGSNDLRKTIPNNFSHPYKVTATGEFARDANGNRVQEDDRISDNSYPVVYDQLGEVFRSGQFMTNYISVGQRNEKSNFNASFQNSKDQGIANLLSGYNRQNFRMNLDLELHPKLDLQTGAFFGQSKADAADDSSGDAFFGLRFLEPNINLLENNPNGTPYKAAIRQTPASGNVTNPLYNWSNIQNLNDRNRFTGTLKVRYRPFQWLTYEANTNFDRGSRELRSYTPLGYIGSTGTVSKGNISSNVDQTKAYNLGSTLTATKAMSWFTNTTKLAWVYEDQNNTGTSIFASSLTVPRVTEFSAASRDPESPIIPGSYTQPIRNQNFFAITTFDIKDKFIVDGLIRRDESSLFGADQRSKLFKRLSGAYRVSEDIKLPGVDEFKLRMSYGEAGLRPVFDAQYEQFAIQGGSPVKITLGNPDLRPAFSREIEAGLNVNFLKNFTFEYSYSSKITDDQILNVPVSAATGFQSQWLNAGSLGGKTHEVLLGAVLASKKDFLWRVNIAGDRTRQVVRSLDVPPYLVGPVANTTIFRLASGQPFGIVYGSKWLRSADQVNEMIASKRLSGTAADYVQNEEGYYVAKTAYRTGNERPLKFADATGNTLFQIGDVNPDFNLNFNTQMNWKKFSVTAVVNWVQGGDIYNYTRQWPFFDQRDPAFDQRGKPEVEKKPTTYYATFYNNFDANDYFVESGSYVRLRELAVNYELPASLVKRVGMGDGRTARLGIVGRNLFTSTKYSGYDPDVSGGGSNPFAYRVDYFTYPIFKTFTFMLELGL</sequence>
<reference evidence="11 12" key="1">
    <citation type="submission" date="2020-05" db="EMBL/GenBank/DDBJ databases">
        <title>Complete genome sequence of Gemmatimonas greenlandica TET16.</title>
        <authorList>
            <person name="Zeng Y."/>
        </authorList>
    </citation>
    <scope>NUCLEOTIDE SEQUENCE [LARGE SCALE GENOMIC DNA]</scope>
    <source>
        <strain evidence="11 12">TET16</strain>
    </source>
</reference>
<dbReference type="InterPro" id="IPR023996">
    <property type="entry name" value="TonB-dep_OMP_SusC/RagA"/>
</dbReference>
<comment type="subcellular location">
    <subcellularLocation>
        <location evidence="1 8">Cell outer membrane</location>
        <topology evidence="1 8">Multi-pass membrane protein</topology>
    </subcellularLocation>
</comment>
<organism evidence="11 12">
    <name type="scientific">Gemmatimonas groenlandica</name>
    <dbReference type="NCBI Taxonomy" id="2732249"/>
    <lineage>
        <taxon>Bacteria</taxon>
        <taxon>Pseudomonadati</taxon>
        <taxon>Gemmatimonadota</taxon>
        <taxon>Gemmatimonadia</taxon>
        <taxon>Gemmatimonadales</taxon>
        <taxon>Gemmatimonadaceae</taxon>
        <taxon>Gemmatimonas</taxon>
    </lineage>
</organism>
<keyword evidence="2 8" id="KW-0813">Transport</keyword>
<dbReference type="InterPro" id="IPR012910">
    <property type="entry name" value="Plug_dom"/>
</dbReference>
<evidence type="ECO:0000256" key="8">
    <source>
        <dbReference type="PROSITE-ProRule" id="PRU01360"/>
    </source>
</evidence>
<protein>
    <submittedName>
        <fullName evidence="11">SusC/RagA family TonB-linked outer membrane protein</fullName>
    </submittedName>
</protein>
<proteinExistence type="inferred from homology"/>
<evidence type="ECO:0000256" key="3">
    <source>
        <dbReference type="ARBA" id="ARBA00022452"/>
    </source>
</evidence>
<keyword evidence="4 8" id="KW-0812">Transmembrane</keyword>
<dbReference type="KEGG" id="ggr:HKW67_09400"/>
<dbReference type="Gene3D" id="2.170.130.10">
    <property type="entry name" value="TonB-dependent receptor, plug domain"/>
    <property type="match status" value="1"/>
</dbReference>
<dbReference type="PANTHER" id="PTHR30069:SF53">
    <property type="entry name" value="COLICIN I RECEPTOR-RELATED"/>
    <property type="match status" value="1"/>
</dbReference>
<evidence type="ECO:0000256" key="1">
    <source>
        <dbReference type="ARBA" id="ARBA00004571"/>
    </source>
</evidence>
<dbReference type="Gene3D" id="2.40.170.20">
    <property type="entry name" value="TonB-dependent receptor, beta-barrel domain"/>
    <property type="match status" value="1"/>
</dbReference>
<dbReference type="Pfam" id="PF07715">
    <property type="entry name" value="Plug"/>
    <property type="match status" value="1"/>
</dbReference>
<dbReference type="PANTHER" id="PTHR30069">
    <property type="entry name" value="TONB-DEPENDENT OUTER MEMBRANE RECEPTOR"/>
    <property type="match status" value="1"/>
</dbReference>
<evidence type="ECO:0000256" key="7">
    <source>
        <dbReference type="ARBA" id="ARBA00023237"/>
    </source>
</evidence>
<dbReference type="InterPro" id="IPR039426">
    <property type="entry name" value="TonB-dep_rcpt-like"/>
</dbReference>
<keyword evidence="5 9" id="KW-0732">Signal</keyword>
<evidence type="ECO:0000256" key="6">
    <source>
        <dbReference type="ARBA" id="ARBA00023136"/>
    </source>
</evidence>
<dbReference type="Gene3D" id="2.60.40.1120">
    <property type="entry name" value="Carboxypeptidase-like, regulatory domain"/>
    <property type="match status" value="1"/>
</dbReference>
<evidence type="ECO:0000259" key="10">
    <source>
        <dbReference type="Pfam" id="PF07715"/>
    </source>
</evidence>
<dbReference type="EMBL" id="CP053085">
    <property type="protein sequence ID" value="QJR35711.1"/>
    <property type="molecule type" value="Genomic_DNA"/>
</dbReference>
<dbReference type="InterPro" id="IPR037066">
    <property type="entry name" value="Plug_dom_sf"/>
</dbReference>
<gene>
    <name evidence="11" type="ORF">HKW67_09400</name>
</gene>
<evidence type="ECO:0000256" key="4">
    <source>
        <dbReference type="ARBA" id="ARBA00022692"/>
    </source>
</evidence>
<keyword evidence="7 8" id="KW-0998">Cell outer membrane</keyword>
<dbReference type="InterPro" id="IPR008969">
    <property type="entry name" value="CarboxyPept-like_regulatory"/>
</dbReference>
<dbReference type="PROSITE" id="PS52016">
    <property type="entry name" value="TONB_DEPENDENT_REC_3"/>
    <property type="match status" value="1"/>
</dbReference>
<dbReference type="SUPFAM" id="SSF49464">
    <property type="entry name" value="Carboxypeptidase regulatory domain-like"/>
    <property type="match status" value="1"/>
</dbReference>
<feature type="signal peptide" evidence="9">
    <location>
        <begin position="1"/>
        <end position="26"/>
    </location>
</feature>
<dbReference type="Pfam" id="PF13715">
    <property type="entry name" value="CarbopepD_reg_2"/>
    <property type="match status" value="1"/>
</dbReference>
<dbReference type="Proteomes" id="UP000500938">
    <property type="component" value="Chromosome"/>
</dbReference>
<evidence type="ECO:0000256" key="2">
    <source>
        <dbReference type="ARBA" id="ARBA00022448"/>
    </source>
</evidence>
<evidence type="ECO:0000313" key="11">
    <source>
        <dbReference type="EMBL" id="QJR35711.1"/>
    </source>
</evidence>
<dbReference type="AlphaFoldDB" id="A0A6M4IU79"/>
<dbReference type="SUPFAM" id="SSF56935">
    <property type="entry name" value="Porins"/>
    <property type="match status" value="1"/>
</dbReference>
<accession>A0A6M4IU79</accession>
<dbReference type="RefSeq" id="WP_171225142.1">
    <property type="nucleotide sequence ID" value="NZ_CP053085.1"/>
</dbReference>
<dbReference type="GO" id="GO:0015889">
    <property type="term" value="P:cobalamin transport"/>
    <property type="evidence" value="ECO:0007669"/>
    <property type="project" value="TreeGrafter"/>
</dbReference>
<keyword evidence="12" id="KW-1185">Reference proteome</keyword>
<dbReference type="NCBIfam" id="TIGR04056">
    <property type="entry name" value="OMP_RagA_SusC"/>
    <property type="match status" value="1"/>
</dbReference>